<evidence type="ECO:0000313" key="2">
    <source>
        <dbReference type="Proteomes" id="UP000184255"/>
    </source>
</evidence>
<dbReference type="AlphaFoldDB" id="A0A1L7T6B4"/>
<accession>A0A1L7T6B4</accession>
<comment type="caution">
    <text evidence="1">The sequence shown here is derived from an EMBL/GenBank/DDBJ whole genome shotgun (WGS) entry which is preliminary data.</text>
</comment>
<organism evidence="1 2">
    <name type="scientific">Fusarium mangiferae</name>
    <name type="common">Mango malformation disease fungus</name>
    <dbReference type="NCBI Taxonomy" id="192010"/>
    <lineage>
        <taxon>Eukaryota</taxon>
        <taxon>Fungi</taxon>
        <taxon>Dikarya</taxon>
        <taxon>Ascomycota</taxon>
        <taxon>Pezizomycotina</taxon>
        <taxon>Sordariomycetes</taxon>
        <taxon>Hypocreomycetidae</taxon>
        <taxon>Hypocreales</taxon>
        <taxon>Nectriaceae</taxon>
        <taxon>Fusarium</taxon>
        <taxon>Fusarium fujikuroi species complex</taxon>
    </lineage>
</organism>
<proteinExistence type="predicted"/>
<protein>
    <submittedName>
        <fullName evidence="1">Uncharacterized protein</fullName>
    </submittedName>
</protein>
<keyword evidence="2" id="KW-1185">Reference proteome</keyword>
<reference evidence="2" key="1">
    <citation type="journal article" date="2016" name="Genome Biol. Evol.">
        <title>Comparative 'omics' of the Fusarium fujikuroi species complex highlights differences in genetic potential and metabolite synthesis.</title>
        <authorList>
            <person name="Niehaus E.-M."/>
            <person name="Muensterkoetter M."/>
            <person name="Proctor R.H."/>
            <person name="Brown D.W."/>
            <person name="Sharon A."/>
            <person name="Idan Y."/>
            <person name="Oren-Young L."/>
            <person name="Sieber C.M."/>
            <person name="Novak O."/>
            <person name="Pencik A."/>
            <person name="Tarkowska D."/>
            <person name="Hromadova K."/>
            <person name="Freeman S."/>
            <person name="Maymon M."/>
            <person name="Elazar M."/>
            <person name="Youssef S.A."/>
            <person name="El-Shabrawy E.S.M."/>
            <person name="Shalaby A.B.A."/>
            <person name="Houterman P."/>
            <person name="Brock N.L."/>
            <person name="Burkhardt I."/>
            <person name="Tsavkelova E.A."/>
            <person name="Dickschat J.S."/>
            <person name="Galuszka P."/>
            <person name="Gueldener U."/>
            <person name="Tudzynski B."/>
        </authorList>
    </citation>
    <scope>NUCLEOTIDE SEQUENCE [LARGE SCALE GENOMIC DNA]</scope>
    <source>
        <strain evidence="2">MRC7560</strain>
    </source>
</reference>
<sequence length="229" mass="26604">MEDQDALMNGSNLPESPYLFSTVQIMFADNSIYWVSVHRLERYPRFRLSYDRQRDVVKLNWLNETQTADFMNYLRNGKWESQKPEDWDGPLDYYNRMQQCLSVHGLALDYGMYELARLTFGEFTSMAGRLSMFNVLEMLQAVNLTLQSNQTVSADHLTERELVAMGEEAIMAEHIASFERLSLVEHSTTPANITQAESNEMMHKLQRYQERFGPLDYGDPVKAEVESSE</sequence>
<dbReference type="GeneID" id="65088027"/>
<evidence type="ECO:0000313" key="1">
    <source>
        <dbReference type="EMBL" id="CVK90356.1"/>
    </source>
</evidence>
<dbReference type="EMBL" id="FCQH01000004">
    <property type="protein sequence ID" value="CVK90356.1"/>
    <property type="molecule type" value="Genomic_DNA"/>
</dbReference>
<dbReference type="RefSeq" id="XP_041680287.1">
    <property type="nucleotide sequence ID" value="XM_041829534.1"/>
</dbReference>
<dbReference type="VEuPathDB" id="FungiDB:FMAN_08767"/>
<dbReference type="Proteomes" id="UP000184255">
    <property type="component" value="Unassembled WGS sequence"/>
</dbReference>
<name>A0A1L7T6B4_FUSMA</name>
<gene>
    <name evidence="1" type="ORF">FMAN_08767</name>
</gene>